<reference evidence="1" key="1">
    <citation type="submission" date="2014-11" db="EMBL/GenBank/DDBJ databases">
        <authorList>
            <person name="Amaro Gonzalez C."/>
        </authorList>
    </citation>
    <scope>NUCLEOTIDE SEQUENCE</scope>
</reference>
<name>A0A0E9WDB0_ANGAN</name>
<proteinExistence type="predicted"/>
<dbReference type="EMBL" id="GBXM01020296">
    <property type="protein sequence ID" value="JAH88281.1"/>
    <property type="molecule type" value="Transcribed_RNA"/>
</dbReference>
<organism evidence="1">
    <name type="scientific">Anguilla anguilla</name>
    <name type="common">European freshwater eel</name>
    <name type="synonym">Muraena anguilla</name>
    <dbReference type="NCBI Taxonomy" id="7936"/>
    <lineage>
        <taxon>Eukaryota</taxon>
        <taxon>Metazoa</taxon>
        <taxon>Chordata</taxon>
        <taxon>Craniata</taxon>
        <taxon>Vertebrata</taxon>
        <taxon>Euteleostomi</taxon>
        <taxon>Actinopterygii</taxon>
        <taxon>Neopterygii</taxon>
        <taxon>Teleostei</taxon>
        <taxon>Anguilliformes</taxon>
        <taxon>Anguillidae</taxon>
        <taxon>Anguilla</taxon>
    </lineage>
</organism>
<accession>A0A0E9WDB0</accession>
<sequence>MFLNFAFPVLRAQGVRRICPTNFCFLLLRRYLKSIYIFMYLQFNNYLVAGVSYRNFLLVYGPTYTADLLWLDPWECCRK</sequence>
<reference evidence="1" key="2">
    <citation type="journal article" date="2015" name="Fish Shellfish Immunol.">
        <title>Early steps in the European eel (Anguilla anguilla)-Vibrio vulnificus interaction in the gills: Role of the RtxA13 toxin.</title>
        <authorList>
            <person name="Callol A."/>
            <person name="Pajuelo D."/>
            <person name="Ebbesson L."/>
            <person name="Teles M."/>
            <person name="MacKenzie S."/>
            <person name="Amaro C."/>
        </authorList>
    </citation>
    <scope>NUCLEOTIDE SEQUENCE</scope>
</reference>
<dbReference type="AlphaFoldDB" id="A0A0E9WDB0"/>
<evidence type="ECO:0000313" key="1">
    <source>
        <dbReference type="EMBL" id="JAH88281.1"/>
    </source>
</evidence>
<protein>
    <submittedName>
        <fullName evidence="1">Uncharacterized protein</fullName>
    </submittedName>
</protein>